<evidence type="ECO:0000259" key="7">
    <source>
        <dbReference type="PROSITE" id="PS51012"/>
    </source>
</evidence>
<keyword evidence="9" id="KW-1185">Reference proteome</keyword>
<evidence type="ECO:0000256" key="2">
    <source>
        <dbReference type="ARBA" id="ARBA00022692"/>
    </source>
</evidence>
<keyword evidence="2 6" id="KW-0812">Transmembrane</keyword>
<dbReference type="InterPro" id="IPR051784">
    <property type="entry name" value="Nod_factor_ABC_transporter"/>
</dbReference>
<name>A0A1G9CCD0_9ACTN</name>
<dbReference type="PANTHER" id="PTHR43229">
    <property type="entry name" value="NODULATION PROTEIN J"/>
    <property type="match status" value="1"/>
</dbReference>
<dbReference type="EMBL" id="FNFF01000008">
    <property type="protein sequence ID" value="SDK49300.1"/>
    <property type="molecule type" value="Genomic_DNA"/>
</dbReference>
<evidence type="ECO:0000256" key="3">
    <source>
        <dbReference type="ARBA" id="ARBA00022989"/>
    </source>
</evidence>
<dbReference type="OrthoDB" id="670210at2"/>
<feature type="transmembrane region" description="Helical" evidence="6">
    <location>
        <begin position="246"/>
        <end position="265"/>
    </location>
</feature>
<keyword evidence="5" id="KW-0046">Antibiotic resistance</keyword>
<feature type="transmembrane region" description="Helical" evidence="6">
    <location>
        <begin position="156"/>
        <end position="178"/>
    </location>
</feature>
<dbReference type="Proteomes" id="UP000199155">
    <property type="component" value="Unassembled WGS sequence"/>
</dbReference>
<feature type="domain" description="ABC transmembrane type-2" evidence="7">
    <location>
        <begin position="38"/>
        <end position="271"/>
    </location>
</feature>
<evidence type="ECO:0000256" key="5">
    <source>
        <dbReference type="ARBA" id="ARBA00023251"/>
    </source>
</evidence>
<dbReference type="InterPro" id="IPR047817">
    <property type="entry name" value="ABC2_TM_bact-type"/>
</dbReference>
<evidence type="ECO:0000256" key="6">
    <source>
        <dbReference type="RuleBase" id="RU361157"/>
    </source>
</evidence>
<keyword evidence="6" id="KW-1003">Cell membrane</keyword>
<dbReference type="RefSeq" id="WP_093612322.1">
    <property type="nucleotide sequence ID" value="NZ_FNFF01000008.1"/>
</dbReference>
<evidence type="ECO:0000313" key="9">
    <source>
        <dbReference type="Proteomes" id="UP000199155"/>
    </source>
</evidence>
<evidence type="ECO:0000256" key="1">
    <source>
        <dbReference type="ARBA" id="ARBA00004141"/>
    </source>
</evidence>
<evidence type="ECO:0000256" key="4">
    <source>
        <dbReference type="ARBA" id="ARBA00023136"/>
    </source>
</evidence>
<dbReference type="PANTHER" id="PTHR43229:SF2">
    <property type="entry name" value="NODULATION PROTEIN J"/>
    <property type="match status" value="1"/>
</dbReference>
<dbReference type="InterPro" id="IPR000412">
    <property type="entry name" value="ABC_2_transport"/>
</dbReference>
<proteinExistence type="inferred from homology"/>
<accession>A0A1G9CCD0</accession>
<gene>
    <name evidence="8" type="ORF">SAMN05421806_10857</name>
</gene>
<sequence>MSTATLTPAPAASGRSTAVRDSLTMLRRNIKHMQRYPAMTISIIVMPLLFLLLFVYVFGGAIGTGTLGPGTTRDDYINYLVPGIIVMTAASGAVATAVSVCTDKTEGIINRFRTMSISRGAMLSGHVLGSTIQVTAVLVLITGLAVAIGFRPDASVVEWLAAAGLLVFLALGLSWLCAGMGMNAKTVESASNGPLPLTLLPLMGSAVVDPDSMPSGLRWFAEYQPFTPINETVRGLLMGGEIGNNGWIALAWCAGLSLFGYWWALRAYNKTVKR</sequence>
<evidence type="ECO:0000313" key="8">
    <source>
        <dbReference type="EMBL" id="SDK49300.1"/>
    </source>
</evidence>
<feature type="transmembrane region" description="Helical" evidence="6">
    <location>
        <begin position="123"/>
        <end position="150"/>
    </location>
</feature>
<dbReference type="PROSITE" id="PS51012">
    <property type="entry name" value="ABC_TM2"/>
    <property type="match status" value="1"/>
</dbReference>
<dbReference type="STRING" id="417292.SAMN05421806_10857"/>
<dbReference type="Pfam" id="PF01061">
    <property type="entry name" value="ABC2_membrane"/>
    <property type="match status" value="1"/>
</dbReference>
<reference evidence="8 9" key="1">
    <citation type="submission" date="2016-10" db="EMBL/GenBank/DDBJ databases">
        <authorList>
            <person name="de Groot N.N."/>
        </authorList>
    </citation>
    <scope>NUCLEOTIDE SEQUENCE [LARGE SCALE GENOMIC DNA]</scope>
    <source>
        <strain evidence="8 9">CGMCC 4.5727</strain>
    </source>
</reference>
<protein>
    <recommendedName>
        <fullName evidence="6">Transport permease protein</fullName>
    </recommendedName>
</protein>
<keyword evidence="3 6" id="KW-1133">Transmembrane helix</keyword>
<comment type="similarity">
    <text evidence="6">Belongs to the ABC-2 integral membrane protein family.</text>
</comment>
<comment type="subcellular location">
    <subcellularLocation>
        <location evidence="6">Cell membrane</location>
        <topology evidence="6">Multi-pass membrane protein</topology>
    </subcellularLocation>
    <subcellularLocation>
        <location evidence="1">Membrane</location>
        <topology evidence="1">Multi-pass membrane protein</topology>
    </subcellularLocation>
</comment>
<dbReference type="GO" id="GO:0046677">
    <property type="term" value="P:response to antibiotic"/>
    <property type="evidence" value="ECO:0007669"/>
    <property type="project" value="UniProtKB-KW"/>
</dbReference>
<dbReference type="GO" id="GO:0140359">
    <property type="term" value="F:ABC-type transporter activity"/>
    <property type="evidence" value="ECO:0007669"/>
    <property type="project" value="InterPro"/>
</dbReference>
<keyword evidence="6" id="KW-0813">Transport</keyword>
<keyword evidence="4 6" id="KW-0472">Membrane</keyword>
<dbReference type="GO" id="GO:0043190">
    <property type="term" value="C:ATP-binding cassette (ABC) transporter complex"/>
    <property type="evidence" value="ECO:0007669"/>
    <property type="project" value="InterPro"/>
</dbReference>
<feature type="transmembrane region" description="Helical" evidence="6">
    <location>
        <begin position="36"/>
        <end position="59"/>
    </location>
</feature>
<organism evidence="8 9">
    <name type="scientific">Streptomyces indicus</name>
    <dbReference type="NCBI Taxonomy" id="417292"/>
    <lineage>
        <taxon>Bacteria</taxon>
        <taxon>Bacillati</taxon>
        <taxon>Actinomycetota</taxon>
        <taxon>Actinomycetes</taxon>
        <taxon>Kitasatosporales</taxon>
        <taxon>Streptomycetaceae</taxon>
        <taxon>Streptomyces</taxon>
    </lineage>
</organism>
<dbReference type="AlphaFoldDB" id="A0A1G9CCD0"/>
<feature type="transmembrane region" description="Helical" evidence="6">
    <location>
        <begin position="79"/>
        <end position="102"/>
    </location>
</feature>
<dbReference type="PIRSF" id="PIRSF006648">
    <property type="entry name" value="DrrB"/>
    <property type="match status" value="1"/>
</dbReference>
<feature type="transmembrane region" description="Helical" evidence="6">
    <location>
        <begin position="190"/>
        <end position="208"/>
    </location>
</feature>
<dbReference type="InterPro" id="IPR013525">
    <property type="entry name" value="ABC2_TM"/>
</dbReference>